<dbReference type="InterPro" id="IPR000594">
    <property type="entry name" value="ThiF_NAD_FAD-bd"/>
</dbReference>
<reference evidence="2 3" key="1">
    <citation type="submission" date="2005-11" db="EMBL/GenBank/DDBJ databases">
        <title>The complete genome sequence of Lawsonia intracellularis: the causative agent of proliferative enteropathy.</title>
        <authorList>
            <person name="Kaur K."/>
            <person name="Zhang Q."/>
            <person name="Beckler D."/>
            <person name="Munir S."/>
            <person name="Li L."/>
            <person name="Kinsley K."/>
            <person name="Herron L."/>
            <person name="Peterson A."/>
            <person name="May B."/>
            <person name="Singh S."/>
            <person name="Gebhart C."/>
            <person name="Kapur V."/>
        </authorList>
    </citation>
    <scope>NUCLEOTIDE SEQUENCE [LARGE SCALE GENOMIC DNA]</scope>
    <source>
        <strain evidence="2 3">PHE/MN1-00</strain>
    </source>
</reference>
<dbReference type="KEGG" id="lip:LI0506"/>
<organism evidence="2 3">
    <name type="scientific">Lawsonia intracellularis (strain PHE/MN1-00)</name>
    <dbReference type="NCBI Taxonomy" id="363253"/>
    <lineage>
        <taxon>Bacteria</taxon>
        <taxon>Pseudomonadati</taxon>
        <taxon>Thermodesulfobacteriota</taxon>
        <taxon>Desulfovibrionia</taxon>
        <taxon>Desulfovibrionales</taxon>
        <taxon>Desulfovibrionaceae</taxon>
        <taxon>Lawsonia</taxon>
    </lineage>
</organism>
<dbReference type="InterPro" id="IPR035985">
    <property type="entry name" value="Ubiquitin-activating_enz"/>
</dbReference>
<evidence type="ECO:0000313" key="2">
    <source>
        <dbReference type="EMBL" id="CAJ54560.1"/>
    </source>
</evidence>
<dbReference type="Gene3D" id="3.40.50.720">
    <property type="entry name" value="NAD(P)-binding Rossmann-like Domain"/>
    <property type="match status" value="1"/>
</dbReference>
<dbReference type="InterPro" id="IPR045886">
    <property type="entry name" value="ThiF/MoeB/HesA"/>
</dbReference>
<dbReference type="eggNOG" id="COG0476">
    <property type="taxonomic scope" value="Bacteria"/>
</dbReference>
<sequence>MSTFHWKNVMDEHLPESLQTKLSNATIGIAGAGGLGSNCAVLLTRTGIGHLVIVDHDIVSVSNLNRQQYLPSHIGMPKVEALKEVLLNINPGLKLTIYQQYMNPNNILTLFEDCQFVIEAVDNAITKKMLVETLITVDYTVISASGVAGWGGLPMTQKQLGKKLLVVGDHTYGVSSINPPLAPRVNMAASMQADAILCALLNTKND</sequence>
<proteinExistence type="predicted"/>
<feature type="domain" description="THIF-type NAD/FAD binding fold" evidence="1">
    <location>
        <begin position="13"/>
        <end position="202"/>
    </location>
</feature>
<dbReference type="AlphaFoldDB" id="Q1MR16"/>
<keyword evidence="3" id="KW-1185">Reference proteome</keyword>
<dbReference type="OrthoDB" id="9804286at2"/>
<gene>
    <name evidence="2" type="primary">thiF</name>
    <name evidence="2" type="ordered locus">LI0506</name>
</gene>
<dbReference type="HOGENOM" id="CLU_013325_10_4_7"/>
<name>Q1MR16_LAWIP</name>
<evidence type="ECO:0000313" key="3">
    <source>
        <dbReference type="Proteomes" id="UP000002430"/>
    </source>
</evidence>
<protein>
    <submittedName>
        <fullName evidence="2">Dinucleotide-utilizing enzymes involved in molybdopterin and thiamine biosynthesis family</fullName>
    </submittedName>
</protein>
<dbReference type="EMBL" id="AM180252">
    <property type="protein sequence ID" value="CAJ54560.1"/>
    <property type="molecule type" value="Genomic_DNA"/>
</dbReference>
<dbReference type="Pfam" id="PF00899">
    <property type="entry name" value="ThiF"/>
    <property type="match status" value="1"/>
</dbReference>
<dbReference type="Proteomes" id="UP000002430">
    <property type="component" value="Chromosome"/>
</dbReference>
<dbReference type="PANTHER" id="PTHR43267">
    <property type="entry name" value="TRNA THREONYLCARBAMOYLADENOSINE DEHYDRATASE"/>
    <property type="match status" value="1"/>
</dbReference>
<dbReference type="NCBIfam" id="TIGR02354">
    <property type="entry name" value="thiF_fam2"/>
    <property type="match status" value="1"/>
</dbReference>
<dbReference type="NCBIfam" id="NF006395">
    <property type="entry name" value="PRK08644.1"/>
    <property type="match status" value="1"/>
</dbReference>
<dbReference type="RefSeq" id="WP_011526590.1">
    <property type="nucleotide sequence ID" value="NC_008011.1"/>
</dbReference>
<accession>Q1MR16</accession>
<dbReference type="STRING" id="363253.LI0506"/>
<dbReference type="InterPro" id="IPR012729">
    <property type="entry name" value="ThiF_fam2"/>
</dbReference>
<dbReference type="SUPFAM" id="SSF69572">
    <property type="entry name" value="Activating enzymes of the ubiquitin-like proteins"/>
    <property type="match status" value="1"/>
</dbReference>
<dbReference type="PANTHER" id="PTHR43267:SF3">
    <property type="entry name" value="THIF PROTEIN"/>
    <property type="match status" value="1"/>
</dbReference>
<dbReference type="GO" id="GO:0008641">
    <property type="term" value="F:ubiquitin-like modifier activating enzyme activity"/>
    <property type="evidence" value="ECO:0007669"/>
    <property type="project" value="InterPro"/>
</dbReference>
<dbReference type="GO" id="GO:0061504">
    <property type="term" value="P:cyclic threonylcarbamoyladenosine biosynthetic process"/>
    <property type="evidence" value="ECO:0007669"/>
    <property type="project" value="TreeGrafter"/>
</dbReference>
<dbReference type="GO" id="GO:0061503">
    <property type="term" value="F:tRNA threonylcarbamoyladenosine dehydratase"/>
    <property type="evidence" value="ECO:0007669"/>
    <property type="project" value="TreeGrafter"/>
</dbReference>
<evidence type="ECO:0000259" key="1">
    <source>
        <dbReference type="Pfam" id="PF00899"/>
    </source>
</evidence>